<dbReference type="WBParaSite" id="ES5_v2.g22305.t1">
    <property type="protein sequence ID" value="ES5_v2.g22305.t1"/>
    <property type="gene ID" value="ES5_v2.g22305"/>
</dbReference>
<reference evidence="2" key="1">
    <citation type="submission" date="2022-11" db="UniProtKB">
        <authorList>
            <consortium name="WormBaseParasite"/>
        </authorList>
    </citation>
    <scope>IDENTIFICATION</scope>
</reference>
<protein>
    <submittedName>
        <fullName evidence="2">Protein kinase domain-containing protein</fullName>
    </submittedName>
</protein>
<sequence>MGAGYPSRMKIAGETYDYEKKLGSGSFGDVYLAKGPTSGKEYAVKVINLEKFDDVSVARRETETLKSLNHKHIIKHIAACETEGKLFLVLEYASGGTLQDFIVSKALLTESAIKHVFLQIVDGVLYLHSKGVAHRDLKPANILLDGAGTIKIADFGLAKAIKKQIILDSLCDTGSALMETRWGTPGYCAPEVKDSGNNGYNGKKADMYSLGVVLYGISTKLGTKQGQLSAGCTNLISNLTMFQADSRPTIEAVKKDKWLTN</sequence>
<evidence type="ECO:0000313" key="2">
    <source>
        <dbReference type="WBParaSite" id="ES5_v2.g22305.t1"/>
    </source>
</evidence>
<name>A0AC34FXQ6_9BILA</name>
<dbReference type="Proteomes" id="UP000887579">
    <property type="component" value="Unplaced"/>
</dbReference>
<evidence type="ECO:0000313" key="1">
    <source>
        <dbReference type="Proteomes" id="UP000887579"/>
    </source>
</evidence>
<proteinExistence type="predicted"/>
<organism evidence="1 2">
    <name type="scientific">Panagrolaimus sp. ES5</name>
    <dbReference type="NCBI Taxonomy" id="591445"/>
    <lineage>
        <taxon>Eukaryota</taxon>
        <taxon>Metazoa</taxon>
        <taxon>Ecdysozoa</taxon>
        <taxon>Nematoda</taxon>
        <taxon>Chromadorea</taxon>
        <taxon>Rhabditida</taxon>
        <taxon>Tylenchina</taxon>
        <taxon>Panagrolaimomorpha</taxon>
        <taxon>Panagrolaimoidea</taxon>
        <taxon>Panagrolaimidae</taxon>
        <taxon>Panagrolaimus</taxon>
    </lineage>
</organism>
<accession>A0AC34FXQ6</accession>